<name>A0A1J1JBF8_PLAAG</name>
<organism evidence="2">
    <name type="scientific">Planktothrix agardhii</name>
    <name type="common">Oscillatoria agardhii</name>
    <dbReference type="NCBI Taxonomy" id="1160"/>
    <lineage>
        <taxon>Bacteria</taxon>
        <taxon>Bacillati</taxon>
        <taxon>Cyanobacteriota</taxon>
        <taxon>Cyanophyceae</taxon>
        <taxon>Oscillatoriophycideae</taxon>
        <taxon>Oscillatoriales</taxon>
        <taxon>Microcoleaceae</taxon>
        <taxon>Planktothrix</taxon>
    </lineage>
</organism>
<accession>A0A1J1JBF8</accession>
<reference evidence="2" key="1">
    <citation type="submission" date="2015-09" db="EMBL/GenBank/DDBJ databases">
        <authorList>
            <person name="Jackson K.R."/>
            <person name="Lunt B.L."/>
            <person name="Fisher J.N.B."/>
            <person name="Gardner A.V."/>
            <person name="Bailey M.E."/>
            <person name="Deus L.M."/>
            <person name="Earl A.S."/>
            <person name="Gibby P.D."/>
            <person name="Hartmann K.A."/>
            <person name="Liu J.E."/>
            <person name="Manci A.M."/>
            <person name="Nielsen D.A."/>
            <person name="Solomon M.B."/>
            <person name="Breakwell D.P."/>
            <person name="Burnett S.H."/>
            <person name="Grose J.H."/>
        </authorList>
    </citation>
    <scope>NUCLEOTIDE SEQUENCE</scope>
    <source>
        <strain evidence="2">7805</strain>
    </source>
</reference>
<proteinExistence type="predicted"/>
<dbReference type="EMBL" id="LO018304">
    <property type="protein sequence ID" value="CUM58808.1"/>
    <property type="molecule type" value="Genomic_DNA"/>
</dbReference>
<dbReference type="InterPro" id="IPR018841">
    <property type="entry name" value="DUF2442"/>
</dbReference>
<sequence length="107" mass="12299">MRVKENLLTESIPFPKKDILLNVVSVEYLDNYQLKLTFNNGIEGIVDLEQELYGEIFEPLKAKSLFQKVFVTSRTIEWPNGADFAPEFLFEIAFDKQSIGNIKINPS</sequence>
<evidence type="ECO:0008006" key="3">
    <source>
        <dbReference type="Google" id="ProtNLM"/>
    </source>
</evidence>
<gene>
    <name evidence="1" type="ORF">PANO66_03510</name>
    <name evidence="2" type="ORF">PLAM_0841</name>
</gene>
<evidence type="ECO:0000313" key="2">
    <source>
        <dbReference type="EMBL" id="CUM58808.1"/>
    </source>
</evidence>
<reference evidence="1" key="2">
    <citation type="submission" date="2020-09" db="EMBL/GenBank/DDBJ databases">
        <authorList>
            <person name="Blom J."/>
        </authorList>
    </citation>
    <scope>NUCLEOTIDE SEQUENCE</scope>
    <source>
        <strain evidence="1">No.66</strain>
    </source>
</reference>
<dbReference type="Pfam" id="PF10387">
    <property type="entry name" value="DUF2442"/>
    <property type="match status" value="1"/>
</dbReference>
<protein>
    <recommendedName>
        <fullName evidence="3">DUF2442 domain-containing protein</fullName>
    </recommendedName>
</protein>
<evidence type="ECO:0000313" key="1">
    <source>
        <dbReference type="EMBL" id="CAD5964323.1"/>
    </source>
</evidence>
<dbReference type="AlphaFoldDB" id="A0A1J1JBF8"/>
<dbReference type="SUPFAM" id="SSF143880">
    <property type="entry name" value="NE0471 N-terminal domain-like"/>
    <property type="match status" value="1"/>
</dbReference>
<dbReference type="GeneID" id="77288883"/>
<dbReference type="Gene3D" id="3.30.2020.10">
    <property type="entry name" value="NE0471-like N-terminal domain"/>
    <property type="match status" value="1"/>
</dbReference>
<dbReference type="Proteomes" id="UP001153761">
    <property type="component" value="Chromosome"/>
</dbReference>
<dbReference type="EMBL" id="LR882963">
    <property type="protein sequence ID" value="CAD5964323.1"/>
    <property type="molecule type" value="Genomic_DNA"/>
</dbReference>
<dbReference type="RefSeq" id="WP_235765850.1">
    <property type="nucleotide sequence ID" value="NZ_JBAVBW010000162.1"/>
</dbReference>
<dbReference type="InterPro" id="IPR036782">
    <property type="entry name" value="NE0471-like_N"/>
</dbReference>